<dbReference type="Proteomes" id="UP000235659">
    <property type="component" value="Unassembled WGS sequence"/>
</dbReference>
<dbReference type="EMBL" id="CADIJZ010000024">
    <property type="protein sequence ID" value="CAB3726688.1"/>
    <property type="molecule type" value="Genomic_DNA"/>
</dbReference>
<dbReference type="RefSeq" id="WP_102634905.1">
    <property type="nucleotide sequence ID" value="NZ_CADIJZ010000024.1"/>
</dbReference>
<dbReference type="InterPro" id="IPR056362">
    <property type="entry name" value="AtuA-like_ferredoxin_dom"/>
</dbReference>
<name>A0A2N7WBW1_9BURK</name>
<dbReference type="Proteomes" id="UP000494205">
    <property type="component" value="Unassembled WGS sequence"/>
</dbReference>
<evidence type="ECO:0000313" key="5">
    <source>
        <dbReference type="Proteomes" id="UP000494205"/>
    </source>
</evidence>
<feature type="domain" description="AtuA-like ferredoxin-fold" evidence="1">
    <location>
        <begin position="1"/>
        <end position="99"/>
    </location>
</feature>
<accession>A0A2N7WBW1</accession>
<evidence type="ECO:0000259" key="1">
    <source>
        <dbReference type="Pfam" id="PF23544"/>
    </source>
</evidence>
<evidence type="ECO:0000313" key="4">
    <source>
        <dbReference type="Proteomes" id="UP000235659"/>
    </source>
</evidence>
<sequence>MKLRELAHSRTGDKGNTLNISVICYDARHYEHLRAVLTPQRVKAHLADVVRGNVVRYELPAIAAFNFVLGDALGGGVTRSLALDAHGKSLSSAFMGLEIEPPPTA</sequence>
<proteinExistence type="predicted"/>
<evidence type="ECO:0000313" key="2">
    <source>
        <dbReference type="EMBL" id="CAB3726688.1"/>
    </source>
</evidence>
<dbReference type="Pfam" id="PF23544">
    <property type="entry name" value="AtuA_ferredoxin"/>
    <property type="match status" value="1"/>
</dbReference>
<reference evidence="3 4" key="1">
    <citation type="submission" date="2018-01" db="EMBL/GenBank/DDBJ databases">
        <title>Whole genome analyses suggest that Burkholderia sensu lato contains two further novel genera in the rhizoxinica-symbiotica group Mycetohabitans gen. nov., and Trinickia gen. nov.: implications for the evolution of diazotrophy and nodulation in the Burkholderiaceae.</title>
        <authorList>
            <person name="Estrada-de los Santos P."/>
            <person name="Palmer M."/>
            <person name="Chavez-Ramirez B."/>
            <person name="Beukes C."/>
            <person name="Steenkamp E.T."/>
            <person name="Hirsch A.M."/>
            <person name="Manyaka P."/>
            <person name="Maluk M."/>
            <person name="Lafos M."/>
            <person name="Crook M."/>
            <person name="Gross E."/>
            <person name="Simon M.F."/>
            <person name="Bueno dos Reis Junior F."/>
            <person name="Poole P.S."/>
            <person name="Venter S.N."/>
            <person name="James E.K."/>
        </authorList>
    </citation>
    <scope>NUCLEOTIDE SEQUENCE [LARGE SCALE GENOMIC DNA]</scope>
    <source>
        <strain evidence="3 4">WSM 3937</strain>
    </source>
</reference>
<evidence type="ECO:0000313" key="3">
    <source>
        <dbReference type="EMBL" id="PMS26896.1"/>
    </source>
</evidence>
<dbReference type="EMBL" id="PNXY01000022">
    <property type="protein sequence ID" value="PMS26896.1"/>
    <property type="molecule type" value="Genomic_DNA"/>
</dbReference>
<dbReference type="AlphaFoldDB" id="A0A2N7WBW1"/>
<organism evidence="2 5">
    <name type="scientific">Paraburkholderia rhynchosiae</name>
    <dbReference type="NCBI Taxonomy" id="487049"/>
    <lineage>
        <taxon>Bacteria</taxon>
        <taxon>Pseudomonadati</taxon>
        <taxon>Pseudomonadota</taxon>
        <taxon>Betaproteobacteria</taxon>
        <taxon>Burkholderiales</taxon>
        <taxon>Burkholderiaceae</taxon>
        <taxon>Paraburkholderia</taxon>
    </lineage>
</organism>
<reference evidence="2 5" key="2">
    <citation type="submission" date="2020-04" db="EMBL/GenBank/DDBJ databases">
        <authorList>
            <person name="De Canck E."/>
        </authorList>
    </citation>
    <scope>NUCLEOTIDE SEQUENCE [LARGE SCALE GENOMIC DNA]</scope>
    <source>
        <strain evidence="2 5">LMG 27174</strain>
    </source>
</reference>
<keyword evidence="4" id="KW-1185">Reference proteome</keyword>
<dbReference type="OrthoDB" id="21390at2"/>
<dbReference type="PANTHER" id="PTHR47708:SF2">
    <property type="entry name" value="SI:CH73-132F6.5"/>
    <property type="match status" value="1"/>
</dbReference>
<dbReference type="PANTHER" id="PTHR47708">
    <property type="match status" value="1"/>
</dbReference>
<gene>
    <name evidence="3" type="ORF">C0Z16_25840</name>
    <name evidence="2" type="ORF">LMG27174_05427</name>
</gene>
<protein>
    <recommendedName>
        <fullName evidence="1">AtuA-like ferredoxin-fold domain-containing protein</fullName>
    </recommendedName>
</protein>